<dbReference type="SUPFAM" id="SSF51735">
    <property type="entry name" value="NAD(P)-binding Rossmann-fold domains"/>
    <property type="match status" value="1"/>
</dbReference>
<dbReference type="Gene3D" id="3.40.50.720">
    <property type="entry name" value="NAD(P)-binding Rossmann-like Domain"/>
    <property type="match status" value="1"/>
</dbReference>
<dbReference type="InterPro" id="IPR002347">
    <property type="entry name" value="SDR_fam"/>
</dbReference>
<reference evidence="2 3" key="1">
    <citation type="journal article" date="2018" name="Mol. Ecol.">
        <title>The obligate alkalophilic soda-lake fungus Sodiomyces alkalinus has shifted to a protein diet.</title>
        <authorList>
            <person name="Grum-Grzhimaylo A.A."/>
            <person name="Falkoski D.L."/>
            <person name="van den Heuvel J."/>
            <person name="Valero-Jimenez C.A."/>
            <person name="Min B."/>
            <person name="Choi I.G."/>
            <person name="Lipzen A."/>
            <person name="Daum C.G."/>
            <person name="Aanen D.K."/>
            <person name="Tsang A."/>
            <person name="Henrissat B."/>
            <person name="Bilanenko E.N."/>
            <person name="de Vries R.P."/>
            <person name="van Kan J.A.L."/>
            <person name="Grigoriev I.V."/>
            <person name="Debets A.J.M."/>
        </authorList>
    </citation>
    <scope>NUCLEOTIDE SEQUENCE [LARGE SCALE GENOMIC DNA]</scope>
    <source>
        <strain evidence="2 3">F11</strain>
    </source>
</reference>
<evidence type="ECO:0000313" key="3">
    <source>
        <dbReference type="Proteomes" id="UP000272025"/>
    </source>
</evidence>
<dbReference type="Pfam" id="PF00106">
    <property type="entry name" value="adh_short"/>
    <property type="match status" value="1"/>
</dbReference>
<evidence type="ECO:0000256" key="1">
    <source>
        <dbReference type="ARBA" id="ARBA00023002"/>
    </source>
</evidence>
<keyword evidence="3" id="KW-1185">Reference proteome</keyword>
<dbReference type="STRING" id="1314773.A0A3N2PX30"/>
<name>A0A3N2PX30_SODAK</name>
<dbReference type="OrthoDB" id="542013at2759"/>
<dbReference type="PRINTS" id="PR00081">
    <property type="entry name" value="GDHRDH"/>
</dbReference>
<evidence type="ECO:0000313" key="2">
    <source>
        <dbReference type="EMBL" id="ROT38905.1"/>
    </source>
</evidence>
<proteinExistence type="predicted"/>
<protein>
    <submittedName>
        <fullName evidence="2">NAD(P)-binding protein</fullName>
    </submittedName>
</protein>
<sequence length="341" mass="37656">MSSELQSHAAFEATLFGFFVRQFTKPKPIRADTKLTGQTAIVTGANTGIGLASCRQFLGFGLSHLIMGVRSQAKGDEAANQLRKEFPAADISVWIIDMQSYDSIQAFVEQCKSLPRIDMTVLNAALMKSTYTTVPSTDHEISVQVNYLSTALLSILLLPVLRSKKVPGAARPPVLSIVGSDLAYRVDIQTKGPTMQQFDTPEGYDQFLWYGRSKLLLTFFAAKLAEHVDPDEVLVNMVNPGTTKGTSFFREFSTLSGMMVGVLQFLFARGVDVGATTYLDAAVARGKGSHGSFVSDWTLKPYPLVWYTEEGREFDEKLWEETMEELNFAGASKIVADMTRR</sequence>
<accession>A0A3N2PX30</accession>
<dbReference type="AlphaFoldDB" id="A0A3N2PX30"/>
<keyword evidence="1" id="KW-0560">Oxidoreductase</keyword>
<dbReference type="PANTHER" id="PTHR43157:SF35">
    <property type="entry name" value="DEHYDROGENASE_REDUCTASE FAMILY PROTEIN, PUTATIVE-RELATED"/>
    <property type="match status" value="1"/>
</dbReference>
<dbReference type="EMBL" id="ML119054">
    <property type="protein sequence ID" value="ROT38905.1"/>
    <property type="molecule type" value="Genomic_DNA"/>
</dbReference>
<dbReference type="InterPro" id="IPR036291">
    <property type="entry name" value="NAD(P)-bd_dom_sf"/>
</dbReference>
<dbReference type="RefSeq" id="XP_028466711.1">
    <property type="nucleotide sequence ID" value="XM_028608733.1"/>
</dbReference>
<dbReference type="GeneID" id="39577211"/>
<gene>
    <name evidence="2" type="ORF">SODALDRAFT_294014</name>
</gene>
<organism evidence="2 3">
    <name type="scientific">Sodiomyces alkalinus (strain CBS 110278 / VKM F-3762 / F11)</name>
    <name type="common">Alkaliphilic filamentous fungus</name>
    <dbReference type="NCBI Taxonomy" id="1314773"/>
    <lineage>
        <taxon>Eukaryota</taxon>
        <taxon>Fungi</taxon>
        <taxon>Dikarya</taxon>
        <taxon>Ascomycota</taxon>
        <taxon>Pezizomycotina</taxon>
        <taxon>Sordariomycetes</taxon>
        <taxon>Hypocreomycetidae</taxon>
        <taxon>Glomerellales</taxon>
        <taxon>Plectosphaerellaceae</taxon>
        <taxon>Sodiomyces</taxon>
    </lineage>
</organism>
<dbReference type="PANTHER" id="PTHR43157">
    <property type="entry name" value="PHOSPHATIDYLINOSITOL-GLYCAN BIOSYNTHESIS CLASS F PROTEIN-RELATED"/>
    <property type="match status" value="1"/>
</dbReference>
<dbReference type="Proteomes" id="UP000272025">
    <property type="component" value="Unassembled WGS sequence"/>
</dbReference>
<dbReference type="GO" id="GO:0016491">
    <property type="term" value="F:oxidoreductase activity"/>
    <property type="evidence" value="ECO:0007669"/>
    <property type="project" value="UniProtKB-KW"/>
</dbReference>